<dbReference type="OrthoDB" id="10256829at2759"/>
<evidence type="ECO:0000313" key="2">
    <source>
        <dbReference type="EMBL" id="ELT91748.1"/>
    </source>
</evidence>
<dbReference type="SUPFAM" id="SSF53300">
    <property type="entry name" value="vWA-like"/>
    <property type="match status" value="1"/>
</dbReference>
<dbReference type="InterPro" id="IPR050525">
    <property type="entry name" value="ECM_Assembly_Org"/>
</dbReference>
<dbReference type="PRINTS" id="PR00453">
    <property type="entry name" value="VWFADOMAIN"/>
</dbReference>
<reference evidence="3" key="3">
    <citation type="submission" date="2015-06" db="UniProtKB">
        <authorList>
            <consortium name="EnsemblMetazoa"/>
        </authorList>
    </citation>
    <scope>IDENTIFICATION</scope>
</reference>
<dbReference type="PANTHER" id="PTHR24020:SF84">
    <property type="entry name" value="VWFA DOMAIN-CONTAINING PROTEIN"/>
    <property type="match status" value="1"/>
</dbReference>
<feature type="domain" description="VWFA" evidence="1">
    <location>
        <begin position="7"/>
        <end position="183"/>
    </location>
</feature>
<dbReference type="HOGENOM" id="CLU_008905_4_0_1"/>
<dbReference type="SMART" id="SM00327">
    <property type="entry name" value="VWA"/>
    <property type="match status" value="1"/>
</dbReference>
<dbReference type="CDD" id="cd01450">
    <property type="entry name" value="vWFA_subfamily_ECM"/>
    <property type="match status" value="1"/>
</dbReference>
<dbReference type="PROSITE" id="PS50234">
    <property type="entry name" value="VWFA"/>
    <property type="match status" value="1"/>
</dbReference>
<protein>
    <recommendedName>
        <fullName evidence="1">VWFA domain-containing protein</fullName>
    </recommendedName>
</protein>
<gene>
    <name evidence="2" type="ORF">CAPTEDRAFT_112968</name>
</gene>
<dbReference type="InterPro" id="IPR002035">
    <property type="entry name" value="VWF_A"/>
</dbReference>
<dbReference type="Gene3D" id="3.40.50.410">
    <property type="entry name" value="von Willebrand factor, type A domain"/>
    <property type="match status" value="1"/>
</dbReference>
<dbReference type="PANTHER" id="PTHR24020">
    <property type="entry name" value="COLLAGEN ALPHA"/>
    <property type="match status" value="1"/>
</dbReference>
<organism evidence="2">
    <name type="scientific">Capitella teleta</name>
    <name type="common">Polychaete worm</name>
    <dbReference type="NCBI Taxonomy" id="283909"/>
    <lineage>
        <taxon>Eukaryota</taxon>
        <taxon>Metazoa</taxon>
        <taxon>Spiralia</taxon>
        <taxon>Lophotrochozoa</taxon>
        <taxon>Annelida</taxon>
        <taxon>Polychaeta</taxon>
        <taxon>Sedentaria</taxon>
        <taxon>Scolecida</taxon>
        <taxon>Capitellidae</taxon>
        <taxon>Capitella</taxon>
    </lineage>
</organism>
<sequence length="193" mass="21283">CGDTPADIVFILDSSNSIWTPNYRRQVEFISDVVDEFQISEDQMKVGIVTFSHRARLAFSLEQSRSKEAVNEALGNLEQDGGLVTYTSKAIELMRKQCFTKRMGGRENVTKIGILISDGQTTDPIATAYQAHKAKMDGIHIFAVGVGSRIDMNVLKHIASKPSKFYMVTAKGYEGLEHIRSLLAGKTCSGESC</sequence>
<evidence type="ECO:0000313" key="3">
    <source>
        <dbReference type="EnsemblMetazoa" id="CapteP112968"/>
    </source>
</evidence>
<accession>R7TDE1</accession>
<evidence type="ECO:0000313" key="4">
    <source>
        <dbReference type="Proteomes" id="UP000014760"/>
    </source>
</evidence>
<proteinExistence type="predicted"/>
<reference evidence="2 4" key="2">
    <citation type="journal article" date="2013" name="Nature">
        <title>Insights into bilaterian evolution from three spiralian genomes.</title>
        <authorList>
            <person name="Simakov O."/>
            <person name="Marletaz F."/>
            <person name="Cho S.J."/>
            <person name="Edsinger-Gonzales E."/>
            <person name="Havlak P."/>
            <person name="Hellsten U."/>
            <person name="Kuo D.H."/>
            <person name="Larsson T."/>
            <person name="Lv J."/>
            <person name="Arendt D."/>
            <person name="Savage R."/>
            <person name="Osoegawa K."/>
            <person name="de Jong P."/>
            <person name="Grimwood J."/>
            <person name="Chapman J.A."/>
            <person name="Shapiro H."/>
            <person name="Aerts A."/>
            <person name="Otillar R.P."/>
            <person name="Terry A.Y."/>
            <person name="Boore J.L."/>
            <person name="Grigoriev I.V."/>
            <person name="Lindberg D.R."/>
            <person name="Seaver E.C."/>
            <person name="Weisblat D.A."/>
            <person name="Putnam N.H."/>
            <person name="Rokhsar D.S."/>
        </authorList>
    </citation>
    <scope>NUCLEOTIDE SEQUENCE</scope>
    <source>
        <strain evidence="2 4">I ESC-2004</strain>
    </source>
</reference>
<evidence type="ECO:0000259" key="1">
    <source>
        <dbReference type="PROSITE" id="PS50234"/>
    </source>
</evidence>
<dbReference type="AlphaFoldDB" id="R7TDE1"/>
<reference evidence="4" key="1">
    <citation type="submission" date="2012-12" db="EMBL/GenBank/DDBJ databases">
        <authorList>
            <person name="Hellsten U."/>
            <person name="Grimwood J."/>
            <person name="Chapman J.A."/>
            <person name="Shapiro H."/>
            <person name="Aerts A."/>
            <person name="Otillar R.P."/>
            <person name="Terry A.Y."/>
            <person name="Boore J.L."/>
            <person name="Simakov O."/>
            <person name="Marletaz F."/>
            <person name="Cho S.-J."/>
            <person name="Edsinger-Gonzales E."/>
            <person name="Havlak P."/>
            <person name="Kuo D.-H."/>
            <person name="Larsson T."/>
            <person name="Lv J."/>
            <person name="Arendt D."/>
            <person name="Savage R."/>
            <person name="Osoegawa K."/>
            <person name="de Jong P."/>
            <person name="Lindberg D.R."/>
            <person name="Seaver E.C."/>
            <person name="Weisblat D.A."/>
            <person name="Putnam N.H."/>
            <person name="Grigoriev I.V."/>
            <person name="Rokhsar D.S."/>
        </authorList>
    </citation>
    <scope>NUCLEOTIDE SEQUENCE</scope>
    <source>
        <strain evidence="4">I ESC-2004</strain>
    </source>
</reference>
<dbReference type="InterPro" id="IPR036465">
    <property type="entry name" value="vWFA_dom_sf"/>
</dbReference>
<keyword evidence="4" id="KW-1185">Reference proteome</keyword>
<dbReference type="EMBL" id="KB310369">
    <property type="protein sequence ID" value="ELT91748.1"/>
    <property type="molecule type" value="Genomic_DNA"/>
</dbReference>
<feature type="non-terminal residue" evidence="2">
    <location>
        <position position="1"/>
    </location>
</feature>
<dbReference type="OMA" id="LRIEIAC"/>
<dbReference type="EMBL" id="AMQN01013652">
    <property type="status" value="NOT_ANNOTATED_CDS"/>
    <property type="molecule type" value="Genomic_DNA"/>
</dbReference>
<dbReference type="Proteomes" id="UP000014760">
    <property type="component" value="Unassembled WGS sequence"/>
</dbReference>
<dbReference type="Pfam" id="PF00092">
    <property type="entry name" value="VWA"/>
    <property type="match status" value="1"/>
</dbReference>
<name>R7TDE1_CAPTE</name>
<dbReference type="EnsemblMetazoa" id="CapteT112968">
    <property type="protein sequence ID" value="CapteP112968"/>
    <property type="gene ID" value="CapteG112968"/>
</dbReference>
<dbReference type="STRING" id="283909.R7TDE1"/>